<dbReference type="Proteomes" id="UP000838324">
    <property type="component" value="Unassembled WGS sequence"/>
</dbReference>
<proteinExistence type="predicted"/>
<comment type="caution">
    <text evidence="2">The sequence shown here is derived from an EMBL/GenBank/DDBJ whole genome shotgun (WGS) entry which is preliminary data.</text>
</comment>
<keyword evidence="3" id="KW-1185">Reference proteome</keyword>
<protein>
    <recommendedName>
        <fullName evidence="1">Helicase XPB/Ssl2 N-terminal domain-containing protein</fullName>
    </recommendedName>
</protein>
<evidence type="ECO:0000313" key="3">
    <source>
        <dbReference type="Proteomes" id="UP000838324"/>
    </source>
</evidence>
<dbReference type="Pfam" id="PF13625">
    <property type="entry name" value="Helicase_C_3"/>
    <property type="match status" value="1"/>
</dbReference>
<evidence type="ECO:0000313" key="2">
    <source>
        <dbReference type="EMBL" id="CAH1190772.1"/>
    </source>
</evidence>
<reference evidence="2" key="1">
    <citation type="submission" date="2022-01" db="EMBL/GenBank/DDBJ databases">
        <authorList>
            <person name="Criscuolo A."/>
        </authorList>
    </citation>
    <scope>NUCLEOTIDE SEQUENCE</scope>
    <source>
        <strain evidence="2">CIP111892</strain>
    </source>
</reference>
<name>A0ABM9BPX0_9BACL</name>
<dbReference type="InterPro" id="IPR032830">
    <property type="entry name" value="XPB/Ssl2_N"/>
</dbReference>
<dbReference type="EMBL" id="CAKMMG010000001">
    <property type="protein sequence ID" value="CAH1190772.1"/>
    <property type="molecule type" value="Genomic_DNA"/>
</dbReference>
<organism evidence="2 3">
    <name type="scientific">Paenibacillus auburnensis</name>
    <dbReference type="NCBI Taxonomy" id="2905649"/>
    <lineage>
        <taxon>Bacteria</taxon>
        <taxon>Bacillati</taxon>
        <taxon>Bacillota</taxon>
        <taxon>Bacilli</taxon>
        <taxon>Bacillales</taxon>
        <taxon>Paenibacillaceae</taxon>
        <taxon>Paenibacillus</taxon>
    </lineage>
</organism>
<accession>A0ABM9BPX0</accession>
<evidence type="ECO:0000259" key="1">
    <source>
        <dbReference type="Pfam" id="PF13625"/>
    </source>
</evidence>
<dbReference type="RefSeq" id="WP_236329163.1">
    <property type="nucleotide sequence ID" value="NZ_CAKMMG010000001.1"/>
</dbReference>
<feature type="domain" description="Helicase XPB/Ssl2 N-terminal" evidence="1">
    <location>
        <begin position="332"/>
        <end position="448"/>
    </location>
</feature>
<gene>
    <name evidence="2" type="ORF">PAECIP111892_00334</name>
</gene>
<sequence length="638" mass="70464">MMTLSPPAQEVLRRICAAHAARPFAVEKLERLRPEALCRAELQLAMLELRQAGLVELRQKIWGEQLYQIPPQELAVIQWSCFPHTPKPLPAGTVTVECPADAGLAGQLFRALVFTAQQGLPLTAKGSIHKKQAGRLAALLPVQDKHLRGLFPQAVDCETCPLAVTVIVDLMLVLGLVERQGSAYFLDMVKLESWLGLSELQMTSILFNVILNRYGIDGPAPQHFRYLISSPAFSKGNWYPLGDVLEWMSEVQLTAEQPLEALQSACLAWLGSLAGFGWCELGYTEGGAWCFRWTEHKPLLVTGKMLDSDPDNLSGIFGDSEGQQISGDEGHFIVQPDFEVLVPPGVNYRLRWGLAGCSELLYADELWSFRLSRMKLEEAAEQGQPPESVISWLASHARGGLPAQVELTLRQWARSIGRTAWSEVILLACRSEADAADIAAHPRLQGSLSRVGPLHFIVRHDSTELVRKELSAAGLAPPRIIGGREGEVPPQQTVYFMDNKVPKADVYALPVQEAHIGLLGGGAVLQPLPLPSSDSEELILPGEEAVPQMWLREWREYHITTAQKVMEQALTWGIKVRLSLEGQICDFIPEQLRGNPWRVAGGLLPAGTEEREDAELAAGDWKEMKLLIPQKRRNSSSA</sequence>